<dbReference type="AlphaFoldDB" id="H0E0R8"/>
<organism evidence="2 3">
    <name type="scientific">Patulibacter medicamentivorans</name>
    <dbReference type="NCBI Taxonomy" id="1097667"/>
    <lineage>
        <taxon>Bacteria</taxon>
        <taxon>Bacillati</taxon>
        <taxon>Actinomycetota</taxon>
        <taxon>Thermoleophilia</taxon>
        <taxon>Solirubrobacterales</taxon>
        <taxon>Patulibacteraceae</taxon>
        <taxon>Patulibacter</taxon>
    </lineage>
</organism>
<reference evidence="2 3" key="1">
    <citation type="journal article" date="2013" name="Biodegradation">
        <title>Quantitative proteomic analysis of ibuprofen-degrading Patulibacter sp. strain I11.</title>
        <authorList>
            <person name="Almeida B."/>
            <person name="Kjeldal H."/>
            <person name="Lolas I."/>
            <person name="Knudsen A.D."/>
            <person name="Carvalho G."/>
            <person name="Nielsen K.L."/>
            <person name="Barreto Crespo M.T."/>
            <person name="Stensballe A."/>
            <person name="Nielsen J.L."/>
        </authorList>
    </citation>
    <scope>NUCLEOTIDE SEQUENCE [LARGE SCALE GENOMIC DNA]</scope>
    <source>
        <strain evidence="2 3">I11</strain>
    </source>
</reference>
<keyword evidence="3" id="KW-1185">Reference proteome</keyword>
<dbReference type="InterPro" id="IPR051021">
    <property type="entry name" value="Mito_Ser/Thr_phosphatase"/>
</dbReference>
<dbReference type="SUPFAM" id="SSF53254">
    <property type="entry name" value="Phosphoglycerate mutase-like"/>
    <property type="match status" value="1"/>
</dbReference>
<dbReference type="CDD" id="cd07067">
    <property type="entry name" value="HP_PGM_like"/>
    <property type="match status" value="1"/>
</dbReference>
<evidence type="ECO:0000256" key="1">
    <source>
        <dbReference type="ARBA" id="ARBA00022801"/>
    </source>
</evidence>
<keyword evidence="1" id="KW-0378">Hydrolase</keyword>
<accession>H0E0R8</accession>
<sequence length="152" mass="16402">MRELLLLRHGTAEDHGVRPDAERDLIPRGERQAAGAGRALARLDMVPDLVLASPKVRAWRTAVLACEVLGLEPVEHGAIVGLDRDEALLAAGFGHRVMLVGHEPDLSQVIHDLTGARCRLRKGGLAVIELDGSRGELQALLRPRDLLRIAGA</sequence>
<dbReference type="Proteomes" id="UP000005143">
    <property type="component" value="Unassembled WGS sequence"/>
</dbReference>
<dbReference type="InterPro" id="IPR013078">
    <property type="entry name" value="His_Pase_superF_clade-1"/>
</dbReference>
<gene>
    <name evidence="2" type="ORF">PAI11_03760</name>
</gene>
<proteinExistence type="predicted"/>
<name>H0E0R8_9ACTN</name>
<dbReference type="PANTHER" id="PTHR20935">
    <property type="entry name" value="PHOSPHOGLYCERATE MUTASE-RELATED"/>
    <property type="match status" value="1"/>
</dbReference>
<dbReference type="InterPro" id="IPR029033">
    <property type="entry name" value="His_PPase_superfam"/>
</dbReference>
<evidence type="ECO:0000313" key="2">
    <source>
        <dbReference type="EMBL" id="EHN12682.1"/>
    </source>
</evidence>
<dbReference type="Gene3D" id="3.40.50.1240">
    <property type="entry name" value="Phosphoglycerate mutase-like"/>
    <property type="match status" value="1"/>
</dbReference>
<dbReference type="EMBL" id="AGUD01000012">
    <property type="protein sequence ID" value="EHN12682.1"/>
    <property type="molecule type" value="Genomic_DNA"/>
</dbReference>
<evidence type="ECO:0000313" key="3">
    <source>
        <dbReference type="Proteomes" id="UP000005143"/>
    </source>
</evidence>
<dbReference type="Pfam" id="PF00300">
    <property type="entry name" value="His_Phos_1"/>
    <property type="match status" value="1"/>
</dbReference>
<comment type="caution">
    <text evidence="2">The sequence shown here is derived from an EMBL/GenBank/DDBJ whole genome shotgun (WGS) entry which is preliminary data.</text>
</comment>
<dbReference type="GO" id="GO:0016787">
    <property type="term" value="F:hydrolase activity"/>
    <property type="evidence" value="ECO:0007669"/>
    <property type="project" value="UniProtKB-KW"/>
</dbReference>
<protein>
    <submittedName>
        <fullName evidence="2">Phosphohistidine phosphatase SixA</fullName>
    </submittedName>
</protein>